<keyword evidence="1" id="KW-0472">Membrane</keyword>
<protein>
    <submittedName>
        <fullName evidence="4">FecR family protein</fullName>
    </submittedName>
</protein>
<gene>
    <name evidence="4" type="ORF">EV199_0143</name>
</gene>
<feature type="transmembrane region" description="Helical" evidence="1">
    <location>
        <begin position="86"/>
        <end position="104"/>
    </location>
</feature>
<dbReference type="PANTHER" id="PTHR30273:SF2">
    <property type="entry name" value="PROTEIN FECR"/>
    <property type="match status" value="1"/>
</dbReference>
<dbReference type="RefSeq" id="WP_130538773.1">
    <property type="nucleotide sequence ID" value="NZ_CP042431.1"/>
</dbReference>
<evidence type="ECO:0000313" key="5">
    <source>
        <dbReference type="Proteomes" id="UP000293874"/>
    </source>
</evidence>
<accession>A0A4Q7N120</accession>
<dbReference type="Proteomes" id="UP000293874">
    <property type="component" value="Unassembled WGS sequence"/>
</dbReference>
<comment type="caution">
    <text evidence="4">The sequence shown here is derived from an EMBL/GenBank/DDBJ whole genome shotgun (WGS) entry which is preliminary data.</text>
</comment>
<dbReference type="AlphaFoldDB" id="A0A4Q7N120"/>
<feature type="domain" description="Protein FecR C-terminal" evidence="3">
    <location>
        <begin position="333"/>
        <end position="399"/>
    </location>
</feature>
<organism evidence="4 5">
    <name type="scientific">Pseudobacter ginsenosidimutans</name>
    <dbReference type="NCBI Taxonomy" id="661488"/>
    <lineage>
        <taxon>Bacteria</taxon>
        <taxon>Pseudomonadati</taxon>
        <taxon>Bacteroidota</taxon>
        <taxon>Chitinophagia</taxon>
        <taxon>Chitinophagales</taxon>
        <taxon>Chitinophagaceae</taxon>
        <taxon>Pseudobacter</taxon>
    </lineage>
</organism>
<evidence type="ECO:0000313" key="4">
    <source>
        <dbReference type="EMBL" id="RZS74299.1"/>
    </source>
</evidence>
<keyword evidence="1" id="KW-0812">Transmembrane</keyword>
<name>A0A4Q7N120_9BACT</name>
<dbReference type="Pfam" id="PF16344">
    <property type="entry name" value="FecR_C"/>
    <property type="match status" value="1"/>
</dbReference>
<keyword evidence="1" id="KW-1133">Transmembrane helix</keyword>
<dbReference type="OrthoDB" id="649653at2"/>
<evidence type="ECO:0000259" key="2">
    <source>
        <dbReference type="Pfam" id="PF04773"/>
    </source>
</evidence>
<reference evidence="4 5" key="1">
    <citation type="submission" date="2019-02" db="EMBL/GenBank/DDBJ databases">
        <title>Genomic Encyclopedia of Type Strains, Phase IV (KMG-IV): sequencing the most valuable type-strain genomes for metagenomic binning, comparative biology and taxonomic classification.</title>
        <authorList>
            <person name="Goeker M."/>
        </authorList>
    </citation>
    <scope>NUCLEOTIDE SEQUENCE [LARGE SCALE GENOMIC DNA]</scope>
    <source>
        <strain evidence="4 5">DSM 18116</strain>
    </source>
</reference>
<dbReference type="InterPro" id="IPR012373">
    <property type="entry name" value="Ferrdict_sens_TM"/>
</dbReference>
<dbReference type="PANTHER" id="PTHR30273">
    <property type="entry name" value="PERIPLASMIC SIGNAL SENSOR AND SIGMA FACTOR ACTIVATOR FECR-RELATED"/>
    <property type="match status" value="1"/>
</dbReference>
<dbReference type="EMBL" id="SGXA01000001">
    <property type="protein sequence ID" value="RZS74299.1"/>
    <property type="molecule type" value="Genomic_DNA"/>
</dbReference>
<keyword evidence="5" id="KW-1185">Reference proteome</keyword>
<dbReference type="Gene3D" id="2.60.120.1440">
    <property type="match status" value="1"/>
</dbReference>
<sequence>MMKDFEQLFDGWVEGTLTTEEASLFLEALKGEHPDFPQLIDRLLQEPLHTGMGTEELRARLYSGIAAKKAAQETPVRKLVRFPVKWAAAAVLVLMAGIAAWWIVNHNRQPEPGVMVVKGEMPRPGGDKAVLVLSNGKQLFLDSSANGQLAEQEGSLVFKSEEGRIDYRQQQAGTTETIAFNTLKTPRGGQYKLTLPDGTKVWLNAASSITYPTSFHGKERSVTITGEAYFEVAKMKARRGPGNMPFKVKVAGLTGEGGNMEIEVLGTHFNINAYVDEPVARTTLLEGSIKLAKGKDRFLMHPGQQAQLEDNGQFRISDNINPEEVLAWKNGFFYFDHADLKMVMRQIARWYDVSIEYRPGVTDMKFGGEIPRNANLDEVLKIMEVMKIRFIVEEKKIIVIP</sequence>
<dbReference type="InterPro" id="IPR032508">
    <property type="entry name" value="FecR_C"/>
</dbReference>
<evidence type="ECO:0000259" key="3">
    <source>
        <dbReference type="Pfam" id="PF16344"/>
    </source>
</evidence>
<dbReference type="InterPro" id="IPR006860">
    <property type="entry name" value="FecR"/>
</dbReference>
<feature type="domain" description="FecR protein" evidence="2">
    <location>
        <begin position="182"/>
        <end position="290"/>
    </location>
</feature>
<dbReference type="GO" id="GO:0016989">
    <property type="term" value="F:sigma factor antagonist activity"/>
    <property type="evidence" value="ECO:0007669"/>
    <property type="project" value="TreeGrafter"/>
</dbReference>
<dbReference type="Gene3D" id="3.55.50.30">
    <property type="match status" value="1"/>
</dbReference>
<dbReference type="Pfam" id="PF04773">
    <property type="entry name" value="FecR"/>
    <property type="match status" value="1"/>
</dbReference>
<proteinExistence type="predicted"/>
<evidence type="ECO:0000256" key="1">
    <source>
        <dbReference type="SAM" id="Phobius"/>
    </source>
</evidence>